<feature type="transmembrane region" description="Helical" evidence="2">
    <location>
        <begin position="57"/>
        <end position="75"/>
    </location>
</feature>
<gene>
    <name evidence="5" type="ORF">FGL95_01250</name>
</gene>
<dbReference type="InterPro" id="IPR029787">
    <property type="entry name" value="Nucleotide_cyclase"/>
</dbReference>
<dbReference type="Pfam" id="PF00990">
    <property type="entry name" value="GGDEF"/>
    <property type="match status" value="1"/>
</dbReference>
<dbReference type="Proteomes" id="UP000535543">
    <property type="component" value="Unassembled WGS sequence"/>
</dbReference>
<evidence type="ECO:0000313" key="6">
    <source>
        <dbReference type="Proteomes" id="UP000535543"/>
    </source>
</evidence>
<dbReference type="InterPro" id="IPR000160">
    <property type="entry name" value="GGDEF_dom"/>
</dbReference>
<dbReference type="PANTHER" id="PTHR33121:SF70">
    <property type="entry name" value="SIGNALING PROTEIN YKOW"/>
    <property type="match status" value="1"/>
</dbReference>
<evidence type="ECO:0000259" key="3">
    <source>
        <dbReference type="PROSITE" id="PS50883"/>
    </source>
</evidence>
<keyword evidence="2" id="KW-1133">Transmembrane helix</keyword>
<dbReference type="PROSITE" id="PS50883">
    <property type="entry name" value="EAL"/>
    <property type="match status" value="1"/>
</dbReference>
<accession>A0A848K4N9</accession>
<dbReference type="NCBIfam" id="TIGR00254">
    <property type="entry name" value="GGDEF"/>
    <property type="match status" value="1"/>
</dbReference>
<organism evidence="5 6">
    <name type="scientific">Antrihabitans stalactiti</name>
    <dbReference type="NCBI Taxonomy" id="2584121"/>
    <lineage>
        <taxon>Bacteria</taxon>
        <taxon>Bacillati</taxon>
        <taxon>Actinomycetota</taxon>
        <taxon>Actinomycetes</taxon>
        <taxon>Mycobacteriales</taxon>
        <taxon>Nocardiaceae</taxon>
        <taxon>Antrihabitans</taxon>
    </lineage>
</organism>
<dbReference type="InterPro" id="IPR043128">
    <property type="entry name" value="Rev_trsase/Diguanyl_cyclase"/>
</dbReference>
<dbReference type="AlphaFoldDB" id="A0A848K4N9"/>
<feature type="transmembrane region" description="Helical" evidence="2">
    <location>
        <begin position="82"/>
        <end position="101"/>
    </location>
</feature>
<dbReference type="InterPro" id="IPR050706">
    <property type="entry name" value="Cyclic-di-GMP_PDE-like"/>
</dbReference>
<dbReference type="SMART" id="SM00052">
    <property type="entry name" value="EAL"/>
    <property type="match status" value="1"/>
</dbReference>
<dbReference type="Pfam" id="PF00563">
    <property type="entry name" value="EAL"/>
    <property type="match status" value="1"/>
</dbReference>
<dbReference type="PANTHER" id="PTHR33121">
    <property type="entry name" value="CYCLIC DI-GMP PHOSPHODIESTERASE PDEF"/>
    <property type="match status" value="1"/>
</dbReference>
<dbReference type="EMBL" id="VCQU01000001">
    <property type="protein sequence ID" value="NMN93663.1"/>
    <property type="molecule type" value="Genomic_DNA"/>
</dbReference>
<evidence type="ECO:0000259" key="4">
    <source>
        <dbReference type="PROSITE" id="PS50887"/>
    </source>
</evidence>
<evidence type="ECO:0000313" key="5">
    <source>
        <dbReference type="EMBL" id="NMN93663.1"/>
    </source>
</evidence>
<sequence length="613" mass="65676">MRVHSVRQLRFPWLKTRSALSAPYLMARTTGGLFALSGALGATITALLPQDSPEVAKLYPVAFGCILIGIALVLWGRHLRLVHFELLSLVGTAMLSGAIGWSPTSTIAQSMSAFSCLIALNAAFFFPWLHAIVLMVVQGVASMAILGLRDDLPWWIGLAATSSMFIVGGTVGVLGRMASDADIDPLTGLANRRGFRRGLNIAIARGVRSGVPPVIAFLDLDRFKAINDEYGHRAGDDMLRQVAEAWKVQVGRDDLLARYGGDEFALLMPNATERDAVELTARLRAAISLGCTAGVAAWHPGDTTSVLVGRADVALYRAKQAGRNRTMLESKNPSVLADELRAALAQDLLDVHYQPIFSIPAPSRIVGIEALVRFPTSSQPDTTLDEAIRVAEQSDLIRGIDMFVLRHACTDAVALDQSPDTSVRFLHVNVSGLVLADSTYSEVVADILAATGWPADRLVLEVTETALDAETPSAFENICRIRKAGSRIAIDDFGTGYSSLSRLETMPVDMVKLDGSFVRSITEESGRPRLLAGIASLCAALNMPVVVEGVETAYQAAVLADLGYSLAQGFHLGRPVPAAELSRITPRGLELHQPSVPGAPLNGPVTRDVIHPP</sequence>
<dbReference type="Gene3D" id="3.30.70.270">
    <property type="match status" value="1"/>
</dbReference>
<feature type="transmembrane region" description="Helical" evidence="2">
    <location>
        <begin position="154"/>
        <end position="174"/>
    </location>
</feature>
<dbReference type="GO" id="GO:0071111">
    <property type="term" value="F:cyclic-guanylate-specific phosphodiesterase activity"/>
    <property type="evidence" value="ECO:0007669"/>
    <property type="project" value="InterPro"/>
</dbReference>
<dbReference type="InterPro" id="IPR001633">
    <property type="entry name" value="EAL_dom"/>
</dbReference>
<comment type="caution">
    <text evidence="5">The sequence shown here is derived from an EMBL/GenBank/DDBJ whole genome shotgun (WGS) entry which is preliminary data.</text>
</comment>
<feature type="region of interest" description="Disordered" evidence="1">
    <location>
        <begin position="594"/>
        <end position="613"/>
    </location>
</feature>
<dbReference type="SMART" id="SM00267">
    <property type="entry name" value="GGDEF"/>
    <property type="match status" value="1"/>
</dbReference>
<feature type="domain" description="GGDEF" evidence="4">
    <location>
        <begin position="211"/>
        <end position="331"/>
    </location>
</feature>
<keyword evidence="2" id="KW-0812">Transmembrane</keyword>
<dbReference type="CDD" id="cd01949">
    <property type="entry name" value="GGDEF"/>
    <property type="match status" value="1"/>
</dbReference>
<dbReference type="PROSITE" id="PS50887">
    <property type="entry name" value="GGDEF"/>
    <property type="match status" value="1"/>
</dbReference>
<evidence type="ECO:0000256" key="2">
    <source>
        <dbReference type="SAM" id="Phobius"/>
    </source>
</evidence>
<evidence type="ECO:0000256" key="1">
    <source>
        <dbReference type="SAM" id="MobiDB-lite"/>
    </source>
</evidence>
<feature type="domain" description="EAL" evidence="3">
    <location>
        <begin position="333"/>
        <end position="589"/>
    </location>
</feature>
<reference evidence="5 6" key="1">
    <citation type="submission" date="2019-05" db="EMBL/GenBank/DDBJ databases">
        <authorList>
            <person name="Lee S.D."/>
        </authorList>
    </citation>
    <scope>NUCLEOTIDE SEQUENCE [LARGE SCALE GENOMIC DNA]</scope>
    <source>
        <strain evidence="5 6">YC2-7</strain>
    </source>
</reference>
<dbReference type="SUPFAM" id="SSF141868">
    <property type="entry name" value="EAL domain-like"/>
    <property type="match status" value="1"/>
</dbReference>
<dbReference type="CDD" id="cd01948">
    <property type="entry name" value="EAL"/>
    <property type="match status" value="1"/>
</dbReference>
<keyword evidence="6" id="KW-1185">Reference proteome</keyword>
<name>A0A848K4N9_9NOCA</name>
<dbReference type="Gene3D" id="3.20.20.450">
    <property type="entry name" value="EAL domain"/>
    <property type="match status" value="1"/>
</dbReference>
<protein>
    <submittedName>
        <fullName evidence="5">Bifunctional diguanylate cyclase/phosphodiesterase</fullName>
    </submittedName>
</protein>
<dbReference type="InterPro" id="IPR035919">
    <property type="entry name" value="EAL_sf"/>
</dbReference>
<reference evidence="5 6" key="2">
    <citation type="submission" date="2020-06" db="EMBL/GenBank/DDBJ databases">
        <title>Antribacter stalactiti gen. nov., sp. nov., a new member of the family Nacardiaceae isolated from a cave.</title>
        <authorList>
            <person name="Kim I.S."/>
        </authorList>
    </citation>
    <scope>NUCLEOTIDE SEQUENCE [LARGE SCALE GENOMIC DNA]</scope>
    <source>
        <strain evidence="5 6">YC2-7</strain>
    </source>
</reference>
<keyword evidence="2" id="KW-0472">Membrane</keyword>
<proteinExistence type="predicted"/>
<dbReference type="SUPFAM" id="SSF55073">
    <property type="entry name" value="Nucleotide cyclase"/>
    <property type="match status" value="1"/>
</dbReference>
<dbReference type="FunFam" id="3.30.70.270:FF:000001">
    <property type="entry name" value="Diguanylate cyclase domain protein"/>
    <property type="match status" value="1"/>
</dbReference>